<dbReference type="Proteomes" id="UP000000539">
    <property type="component" value="Chromosome 11"/>
</dbReference>
<dbReference type="OrthoDB" id="7289984at2759"/>
<dbReference type="PANTHER" id="PTHR43544:SF38">
    <property type="entry name" value="C-FACTOR-RELATED"/>
    <property type="match status" value="1"/>
</dbReference>
<dbReference type="InterPro" id="IPR036291">
    <property type="entry name" value="NAD(P)-bd_dom_sf"/>
</dbReference>
<protein>
    <recommendedName>
        <fullName evidence="5">C-factor</fullName>
    </recommendedName>
</protein>
<reference evidence="2" key="3">
    <citation type="submission" date="2025-09" db="UniProtKB">
        <authorList>
            <consortium name="Ensembl"/>
        </authorList>
    </citation>
    <scope>IDENTIFICATION</scope>
    <source>
        <strain evidence="2">broiler</strain>
    </source>
</reference>
<dbReference type="GO" id="GO:0005737">
    <property type="term" value="C:cytoplasm"/>
    <property type="evidence" value="ECO:0000318"/>
    <property type="project" value="GO_Central"/>
</dbReference>
<keyword evidence="4" id="KW-1267">Proteomics identification</keyword>
<reference evidence="2" key="1">
    <citation type="submission" date="2020-11" db="EMBL/GenBank/DDBJ databases">
        <title>Gallus gallus (Chicken) genome, bGalGal1, GRCg7b, maternal haplotype autosomes + Z &amp; W.</title>
        <authorList>
            <person name="Warren W."/>
            <person name="Formenti G."/>
            <person name="Fedrigo O."/>
            <person name="Haase B."/>
            <person name="Mountcastle J."/>
            <person name="Balacco J."/>
            <person name="Tracey A."/>
            <person name="Schneider V."/>
            <person name="Okimoto R."/>
            <person name="Cheng H."/>
            <person name="Hawken R."/>
            <person name="Howe K."/>
            <person name="Jarvis E.D."/>
        </authorList>
    </citation>
    <scope>NUCLEOTIDE SEQUENCE [LARGE SCALE GENOMIC DNA]</scope>
    <source>
        <strain evidence="2">Broiler</strain>
    </source>
</reference>
<dbReference type="Ensembl" id="ENSGALT00010054694.1">
    <property type="protein sequence ID" value="ENSGALP00010033048.1"/>
    <property type="gene ID" value="ENSGALG00010022479.1"/>
</dbReference>
<dbReference type="PRINTS" id="PR00081">
    <property type="entry name" value="GDHRDH"/>
</dbReference>
<name>A0A8V0ZI86_CHICK</name>
<organism evidence="2 3">
    <name type="scientific">Gallus gallus</name>
    <name type="common">Chicken</name>
    <dbReference type="NCBI Taxonomy" id="9031"/>
    <lineage>
        <taxon>Eukaryota</taxon>
        <taxon>Metazoa</taxon>
        <taxon>Chordata</taxon>
        <taxon>Craniata</taxon>
        <taxon>Vertebrata</taxon>
        <taxon>Euteleostomi</taxon>
        <taxon>Archelosauria</taxon>
        <taxon>Archosauria</taxon>
        <taxon>Dinosauria</taxon>
        <taxon>Saurischia</taxon>
        <taxon>Theropoda</taxon>
        <taxon>Coelurosauria</taxon>
        <taxon>Aves</taxon>
        <taxon>Neognathae</taxon>
        <taxon>Galloanserae</taxon>
        <taxon>Galliformes</taxon>
        <taxon>Phasianidae</taxon>
        <taxon>Phasianinae</taxon>
        <taxon>Gallus</taxon>
    </lineage>
</organism>
<dbReference type="GO" id="GO:0016491">
    <property type="term" value="F:oxidoreductase activity"/>
    <property type="evidence" value="ECO:0000318"/>
    <property type="project" value="GO_Central"/>
</dbReference>
<dbReference type="FunCoup" id="A0A8V0ZI86">
    <property type="interactions" value="262"/>
</dbReference>
<dbReference type="InterPro" id="IPR002347">
    <property type="entry name" value="SDR_fam"/>
</dbReference>
<dbReference type="GeneTree" id="ENSGT00940000163363"/>
<evidence type="ECO:0000313" key="2">
    <source>
        <dbReference type="Ensembl" id="ENSGALP00010033048.1"/>
    </source>
</evidence>
<dbReference type="CDD" id="cd05325">
    <property type="entry name" value="carb_red_sniffer_like_SDR_c"/>
    <property type="match status" value="2"/>
</dbReference>
<keyword evidence="3" id="KW-1185">Reference proteome</keyword>
<evidence type="ECO:0007829" key="4">
    <source>
        <dbReference type="PeptideAtlas" id="A0A8V0ZI86"/>
    </source>
</evidence>
<dbReference type="PRINTS" id="PR00080">
    <property type="entry name" value="SDRFAMILY"/>
</dbReference>
<dbReference type="SUPFAM" id="SSF51735">
    <property type="entry name" value="NAD(P)-binding Rossmann-fold domains"/>
    <property type="match status" value="2"/>
</dbReference>
<dbReference type="PANTHER" id="PTHR43544">
    <property type="entry name" value="SHORT-CHAIN DEHYDROGENASE/REDUCTASE"/>
    <property type="match status" value="1"/>
</dbReference>
<accession>A0A8V0ZI86</accession>
<sequence>MGELRVHSALVTGANRGIGLGLVQHLLALPNPPEWVFAGCRDPKGQRAQELQKLASKHPNLVIVPLEVTDPASIKAAAASVGERLKGSGLNLLINNAGIAKTNSLDTETLDNMSQLFTTNTIAPLLLGQAFLPLLKKAAQGSPGSGMSCSKAAIVNMSSIGGSIKEMYLWEAAHCVAYRCSKAALNMLTRCQSMGYREHGILCVALHPGWVQTDMGNAAGYTELQKLASKHPNLVIVPLEVTDPTSIRAAAASVGERLKGSGLNLLINNAGIARANTIDNETLKDMSEVYTTNTIAPLLLGQAFLPLLKKAAQENPGSGLSCSKAAIINISSTAGSIQDLYLWQYGQALSYRCSKAALNMLTRCQSMGYREHGIFCVALHPGWVKTDMGGTLEDKSRVTVDESVGGMLKVLSNLSEKDSGAFLNWEGKVMAW</sequence>
<evidence type="ECO:0000256" key="1">
    <source>
        <dbReference type="RuleBase" id="RU000363"/>
    </source>
</evidence>
<evidence type="ECO:0008006" key="5">
    <source>
        <dbReference type="Google" id="ProtNLM"/>
    </source>
</evidence>
<comment type="similarity">
    <text evidence="1">Belongs to the short-chain dehydrogenases/reductases (SDR) family.</text>
</comment>
<evidence type="ECO:0000313" key="3">
    <source>
        <dbReference type="Proteomes" id="UP000000539"/>
    </source>
</evidence>
<dbReference type="Pfam" id="PF00106">
    <property type="entry name" value="adh_short"/>
    <property type="match status" value="2"/>
</dbReference>
<dbReference type="Gene3D" id="3.40.50.720">
    <property type="entry name" value="NAD(P)-binding Rossmann-like Domain"/>
    <property type="match status" value="2"/>
</dbReference>
<proteinExistence type="evidence at protein level"/>
<gene>
    <name evidence="2" type="primary">LOC415661</name>
</gene>
<dbReference type="InterPro" id="IPR051468">
    <property type="entry name" value="Fungal_SecMetab_SDRs"/>
</dbReference>
<reference evidence="2" key="2">
    <citation type="submission" date="2025-08" db="UniProtKB">
        <authorList>
            <consortium name="Ensembl"/>
        </authorList>
    </citation>
    <scope>IDENTIFICATION</scope>
    <source>
        <strain evidence="2">broiler</strain>
    </source>
</reference>
<dbReference type="AlphaFoldDB" id="A0A8V0ZI86"/>